<dbReference type="EMBL" id="FMWJ01000003">
    <property type="protein sequence ID" value="SCZ56665.1"/>
    <property type="molecule type" value="Genomic_DNA"/>
</dbReference>
<reference evidence="3" key="1">
    <citation type="submission" date="2016-10" db="EMBL/GenBank/DDBJ databases">
        <authorList>
            <person name="Varghese N."/>
            <person name="Submissions S."/>
        </authorList>
    </citation>
    <scope>NUCLEOTIDE SEQUENCE [LARGE SCALE GENOMIC DNA]</scope>
    <source>
        <strain evidence="3">ATCC 29999</strain>
    </source>
</reference>
<evidence type="ECO:0000313" key="2">
    <source>
        <dbReference type="EMBL" id="SCZ56665.1"/>
    </source>
</evidence>
<gene>
    <name evidence="2" type="ORF">SAMN02982990_00906</name>
</gene>
<feature type="transmembrane region" description="Helical" evidence="1">
    <location>
        <begin position="114"/>
        <end position="136"/>
    </location>
</feature>
<evidence type="ECO:0000256" key="1">
    <source>
        <dbReference type="SAM" id="Phobius"/>
    </source>
</evidence>
<dbReference type="STRING" id="29488.KS18_01390"/>
<name>A0A1G5Q459_PHOLU</name>
<feature type="transmembrane region" description="Helical" evidence="1">
    <location>
        <begin position="7"/>
        <end position="30"/>
    </location>
</feature>
<keyword evidence="3" id="KW-1185">Reference proteome</keyword>
<keyword evidence="1" id="KW-0472">Membrane</keyword>
<sequence length="142" mass="16714">MSILINTINFLMISLFLVSLFLLLFLFFFYGIKKAFFAEIREKYTQKGFFIPQIIYVISFSGFYGSYYLSCFFYQIITKKKTIISRAYIGNSIPEEAYEFANSIPKKLASIIIIYYYLFSISIFSFTLSSILILLYKYLTNT</sequence>
<protein>
    <submittedName>
        <fullName evidence="2">Uncharacterized protein</fullName>
    </submittedName>
</protein>
<keyword evidence="1" id="KW-1133">Transmembrane helix</keyword>
<proteinExistence type="predicted"/>
<accession>A0A1G5Q459</accession>
<organism evidence="2 3">
    <name type="scientific">Photorhabdus luminescens</name>
    <name type="common">Xenorhabdus luminescens</name>
    <dbReference type="NCBI Taxonomy" id="29488"/>
    <lineage>
        <taxon>Bacteria</taxon>
        <taxon>Pseudomonadati</taxon>
        <taxon>Pseudomonadota</taxon>
        <taxon>Gammaproteobacteria</taxon>
        <taxon>Enterobacterales</taxon>
        <taxon>Morganellaceae</taxon>
        <taxon>Photorhabdus</taxon>
    </lineage>
</organism>
<feature type="transmembrane region" description="Helical" evidence="1">
    <location>
        <begin position="50"/>
        <end position="77"/>
    </location>
</feature>
<evidence type="ECO:0000313" key="3">
    <source>
        <dbReference type="Proteomes" id="UP000183223"/>
    </source>
</evidence>
<dbReference type="AlphaFoldDB" id="A0A1G5Q459"/>
<dbReference type="Proteomes" id="UP000183223">
    <property type="component" value="Unassembled WGS sequence"/>
</dbReference>
<keyword evidence="1" id="KW-0812">Transmembrane</keyword>